<accession>A0A0A8YHU9</accession>
<reference evidence="1" key="2">
    <citation type="journal article" date="2015" name="Data Brief">
        <title>Shoot transcriptome of the giant reed, Arundo donax.</title>
        <authorList>
            <person name="Barrero R.A."/>
            <person name="Guerrero F.D."/>
            <person name="Moolhuijzen P."/>
            <person name="Goolsby J.A."/>
            <person name="Tidwell J."/>
            <person name="Bellgard S.E."/>
            <person name="Bellgard M.I."/>
        </authorList>
    </citation>
    <scope>NUCLEOTIDE SEQUENCE</scope>
    <source>
        <tissue evidence="1">Shoot tissue taken approximately 20 cm above the soil surface</tissue>
    </source>
</reference>
<name>A0A0A8YHU9_ARUDO</name>
<protein>
    <submittedName>
        <fullName evidence="1">Uncharacterized protein</fullName>
    </submittedName>
</protein>
<evidence type="ECO:0000313" key="1">
    <source>
        <dbReference type="EMBL" id="JAD22262.1"/>
    </source>
</evidence>
<proteinExistence type="predicted"/>
<dbReference type="AlphaFoldDB" id="A0A0A8YHU9"/>
<sequence>MHDVRIGRAHHAGIVVNVIIKCNACHHIVGRPVADVKLKEKTLLHGAFLTRTFSFRSQKVTVIPSLVPEHYRIQDHVVWNEMILRHRVLTFPVIHCCIPIAFFPGKKILLIHRSVDAEEAVEVDSGVDYVAIGQVDEDGTRRAEKTVPTQRLHPR</sequence>
<organism evidence="1">
    <name type="scientific">Arundo donax</name>
    <name type="common">Giant reed</name>
    <name type="synonym">Donax arundinaceus</name>
    <dbReference type="NCBI Taxonomy" id="35708"/>
    <lineage>
        <taxon>Eukaryota</taxon>
        <taxon>Viridiplantae</taxon>
        <taxon>Streptophyta</taxon>
        <taxon>Embryophyta</taxon>
        <taxon>Tracheophyta</taxon>
        <taxon>Spermatophyta</taxon>
        <taxon>Magnoliopsida</taxon>
        <taxon>Liliopsida</taxon>
        <taxon>Poales</taxon>
        <taxon>Poaceae</taxon>
        <taxon>PACMAD clade</taxon>
        <taxon>Arundinoideae</taxon>
        <taxon>Arundineae</taxon>
        <taxon>Arundo</taxon>
    </lineage>
</organism>
<dbReference type="EMBL" id="GBRH01275633">
    <property type="protein sequence ID" value="JAD22262.1"/>
    <property type="molecule type" value="Transcribed_RNA"/>
</dbReference>
<reference evidence="1" key="1">
    <citation type="submission" date="2014-09" db="EMBL/GenBank/DDBJ databases">
        <authorList>
            <person name="Magalhaes I.L.F."/>
            <person name="Oliveira U."/>
            <person name="Santos F.R."/>
            <person name="Vidigal T.H.D.A."/>
            <person name="Brescovit A.D."/>
            <person name="Santos A.J."/>
        </authorList>
    </citation>
    <scope>NUCLEOTIDE SEQUENCE</scope>
    <source>
        <tissue evidence="1">Shoot tissue taken approximately 20 cm above the soil surface</tissue>
    </source>
</reference>